<dbReference type="PANTHER" id="PTHR23117">
    <property type="entry name" value="GUANYLATE KINASE-RELATED"/>
    <property type="match status" value="1"/>
</dbReference>
<dbReference type="InterPro" id="IPR017665">
    <property type="entry name" value="Guanylate_kinase"/>
</dbReference>
<evidence type="ECO:0000256" key="4">
    <source>
        <dbReference type="ARBA" id="ARBA00022741"/>
    </source>
</evidence>
<dbReference type="PROSITE" id="PS50052">
    <property type="entry name" value="GUANYLATE_KINASE_2"/>
    <property type="match status" value="1"/>
</dbReference>
<dbReference type="PROSITE" id="PS00856">
    <property type="entry name" value="GUANYLATE_KINASE_1"/>
    <property type="match status" value="1"/>
</dbReference>
<feature type="domain" description="Guanylate kinase-like" evidence="7">
    <location>
        <begin position="153"/>
        <end position="334"/>
    </location>
</feature>
<evidence type="ECO:0000256" key="3">
    <source>
        <dbReference type="ARBA" id="ARBA00022679"/>
    </source>
</evidence>
<keyword evidence="3" id="KW-0808">Transferase</keyword>
<dbReference type="InterPro" id="IPR008144">
    <property type="entry name" value="Guanylate_kin-like_dom"/>
</dbReference>
<dbReference type="CDD" id="cd00071">
    <property type="entry name" value="GMPK"/>
    <property type="match status" value="1"/>
</dbReference>
<protein>
    <recommendedName>
        <fullName evidence="2">guanylate kinase</fullName>
        <ecNumber evidence="2">2.7.4.8</ecNumber>
    </recommendedName>
</protein>
<evidence type="ECO:0000256" key="5">
    <source>
        <dbReference type="ARBA" id="ARBA00022777"/>
    </source>
</evidence>
<proteinExistence type="inferred from homology"/>
<dbReference type="EC" id="2.7.4.8" evidence="2"/>
<keyword evidence="6" id="KW-0067">ATP-binding</keyword>
<dbReference type="GO" id="GO:0005524">
    <property type="term" value="F:ATP binding"/>
    <property type="evidence" value="ECO:0007669"/>
    <property type="project" value="UniProtKB-KW"/>
</dbReference>
<dbReference type="AlphaFoldDB" id="A0A0D6QTJ5"/>
<dbReference type="Pfam" id="PF00625">
    <property type="entry name" value="Guanylate_kin"/>
    <property type="match status" value="1"/>
</dbReference>
<dbReference type="Gene3D" id="3.30.63.10">
    <property type="entry name" value="Guanylate Kinase phosphate binding domain"/>
    <property type="match status" value="1"/>
</dbReference>
<dbReference type="GO" id="GO:0004385">
    <property type="term" value="F:GMP kinase activity"/>
    <property type="evidence" value="ECO:0007669"/>
    <property type="project" value="UniProtKB-EC"/>
</dbReference>
<evidence type="ECO:0000256" key="1">
    <source>
        <dbReference type="ARBA" id="ARBA00005790"/>
    </source>
</evidence>
<dbReference type="NCBIfam" id="TIGR03263">
    <property type="entry name" value="guanyl_kin"/>
    <property type="match status" value="1"/>
</dbReference>
<name>A0A0D6QTJ5_ARACU</name>
<evidence type="ECO:0000313" key="8">
    <source>
        <dbReference type="EMBL" id="JAG93025.1"/>
    </source>
</evidence>
<reference evidence="8" key="1">
    <citation type="submission" date="2015-03" db="EMBL/GenBank/DDBJ databases">
        <title>A transcriptome of Araucaria cunninghamii, an australian fine timber species.</title>
        <authorList>
            <person name="Jing Yi C.J.Y."/>
            <person name="Yin San L.Y.S."/>
            <person name="Abdul Karim S.S."/>
            <person name="Wan Azmi N.N."/>
            <person name="Hercus R.R."/>
            <person name="Croft L.L."/>
        </authorList>
    </citation>
    <scope>NUCLEOTIDE SEQUENCE</scope>
    <source>
        <strain evidence="8">MI0301</strain>
        <tissue evidence="8">Leaf</tissue>
    </source>
</reference>
<dbReference type="SUPFAM" id="SSF52540">
    <property type="entry name" value="P-loop containing nucleoside triphosphate hydrolases"/>
    <property type="match status" value="1"/>
</dbReference>
<accession>A0A0D6QTJ5</accession>
<dbReference type="InterPro" id="IPR008145">
    <property type="entry name" value="GK/Ca_channel_bsu"/>
</dbReference>
<dbReference type="FunFam" id="3.30.63.10:FF:000002">
    <property type="entry name" value="Guanylate kinase 1"/>
    <property type="match status" value="1"/>
</dbReference>
<sequence length="347" mass="38684">MSCTLGSWVFALEFSWAIRRKPSQNIISLSWIARGLTSSSSPSFARGNVGWSSGVNRGIGRFEQRKSPSGWEVRWPYKATAGFALTTTRDNCSRTRYPFEQEDNKLPTLKTMDGKADDNGIRDKPNQVEMLKDLEVLLGSPLDSGPQVLPPKPLIIVISGASGVGKDAVIKRLQEVRKGIHFVVTATTRAKRPGEVDGKDYFFVSKEEFLSMIEKNELLEHALVYGDYKGVPKQQIRDSMSKGYDIVLRVDVQGAATLRSILGNSALFIFIVAESEVSLVKRLMGRKTETMEKLVVRVSTARDEVKRITEFDYAVVNAEGQLDRTVNLILSILDAEKAKVQQRIVNI</sequence>
<keyword evidence="4" id="KW-0547">Nucleotide-binding</keyword>
<dbReference type="GO" id="GO:0005829">
    <property type="term" value="C:cytosol"/>
    <property type="evidence" value="ECO:0007669"/>
    <property type="project" value="TreeGrafter"/>
</dbReference>
<dbReference type="SMART" id="SM00072">
    <property type="entry name" value="GuKc"/>
    <property type="match status" value="1"/>
</dbReference>
<comment type="similarity">
    <text evidence="1">Belongs to the guanylate kinase family.</text>
</comment>
<dbReference type="PANTHER" id="PTHR23117:SF13">
    <property type="entry name" value="GUANYLATE KINASE"/>
    <property type="match status" value="1"/>
</dbReference>
<keyword evidence="5" id="KW-0418">Kinase</keyword>
<evidence type="ECO:0000256" key="2">
    <source>
        <dbReference type="ARBA" id="ARBA00012961"/>
    </source>
</evidence>
<dbReference type="EMBL" id="GCKF01052808">
    <property type="protein sequence ID" value="JAG93025.1"/>
    <property type="molecule type" value="Transcribed_RNA"/>
</dbReference>
<dbReference type="InterPro" id="IPR027417">
    <property type="entry name" value="P-loop_NTPase"/>
</dbReference>
<evidence type="ECO:0000259" key="7">
    <source>
        <dbReference type="PROSITE" id="PS50052"/>
    </source>
</evidence>
<dbReference type="Gene3D" id="3.40.50.300">
    <property type="entry name" value="P-loop containing nucleotide triphosphate hydrolases"/>
    <property type="match status" value="1"/>
</dbReference>
<dbReference type="InterPro" id="IPR020590">
    <property type="entry name" value="Guanylate_kinase_CS"/>
</dbReference>
<evidence type="ECO:0000256" key="6">
    <source>
        <dbReference type="ARBA" id="ARBA00022840"/>
    </source>
</evidence>
<organism evidence="8">
    <name type="scientific">Araucaria cunninghamii</name>
    <name type="common">Hoop pine</name>
    <name type="synonym">Moreton Bay pine</name>
    <dbReference type="NCBI Taxonomy" id="56994"/>
    <lineage>
        <taxon>Eukaryota</taxon>
        <taxon>Viridiplantae</taxon>
        <taxon>Streptophyta</taxon>
        <taxon>Embryophyta</taxon>
        <taxon>Tracheophyta</taxon>
        <taxon>Spermatophyta</taxon>
        <taxon>Pinopsida</taxon>
        <taxon>Pinidae</taxon>
        <taxon>Conifers II</taxon>
        <taxon>Araucariales</taxon>
        <taxon>Araucariaceae</taxon>
        <taxon>Araucaria</taxon>
    </lineage>
</organism>